<dbReference type="AlphaFoldDB" id="A0A075G2A8"/>
<accession>A0A075G2A8</accession>
<proteinExistence type="predicted"/>
<dbReference type="EMBL" id="KF900530">
    <property type="protein sequence ID" value="AIE98220.1"/>
    <property type="molecule type" value="Genomic_DNA"/>
</dbReference>
<organism evidence="1">
    <name type="scientific">uncultured marine thaumarchaeote KM3_04_H06</name>
    <dbReference type="NCBI Taxonomy" id="1455967"/>
    <lineage>
        <taxon>Archaea</taxon>
        <taxon>Nitrososphaerota</taxon>
        <taxon>environmental samples</taxon>
    </lineage>
</organism>
<protein>
    <submittedName>
        <fullName evidence="1">Uncharacterized protein</fullName>
    </submittedName>
</protein>
<sequence length="324" mass="37654">MIEKDVVKKFIDSPFQLCGDGFDLTGGPEIRNHYRNWVALLHLLLVKHGKKKGFVFSNPPDAEKKDVIRICNKLKLLLKQTNVQVTEIIGKTRKMPEGFASALVKMQPSILVINKIPTWIASRNEATSVEIDSNVFDAKKNGKIEGFPDCCVDAFIERLWNDFELGWELLEEVKDENQVDKEIMRLIKLMGADYTVYENRVSVLTDVTAKQLIRHIHFIVLNTRHRIEEARIPSVIENNAKRTVDYARMFQKYPFVLHLACENCLSDPNSPSAKMNDRLSKFCKNEYPELYERIIDDVKGIDPQKQKSVLEEFWLKNYDYRFQL</sequence>
<evidence type="ECO:0000313" key="1">
    <source>
        <dbReference type="EMBL" id="AIE98220.1"/>
    </source>
</evidence>
<reference evidence="1" key="1">
    <citation type="journal article" date="2014" name="Genome Biol. Evol.">
        <title>Pangenome evidence for extensive interdomain horizontal transfer affecting lineage core and shell genes in uncultured planktonic thaumarchaeota and euryarchaeota.</title>
        <authorList>
            <person name="Deschamps P."/>
            <person name="Zivanovic Y."/>
            <person name="Moreira D."/>
            <person name="Rodriguez-Valera F."/>
            <person name="Lopez-Garcia P."/>
        </authorList>
    </citation>
    <scope>NUCLEOTIDE SEQUENCE</scope>
</reference>
<name>A0A075G2A8_9ARCH</name>